<dbReference type="PANTHER" id="PTHR38648">
    <property type="entry name" value="RIKEN CDNA 4930451I11 GENE"/>
    <property type="match status" value="1"/>
</dbReference>
<organism evidence="3 4">
    <name type="scientific">Tupaia chinensis</name>
    <name type="common">Chinese tree shrew</name>
    <name type="synonym">Tupaia belangeri chinensis</name>
    <dbReference type="NCBI Taxonomy" id="246437"/>
    <lineage>
        <taxon>Eukaryota</taxon>
        <taxon>Metazoa</taxon>
        <taxon>Chordata</taxon>
        <taxon>Craniata</taxon>
        <taxon>Vertebrata</taxon>
        <taxon>Euteleostomi</taxon>
        <taxon>Mammalia</taxon>
        <taxon>Eutheria</taxon>
        <taxon>Euarchontoglires</taxon>
        <taxon>Scandentia</taxon>
        <taxon>Tupaiidae</taxon>
        <taxon>Tupaia</taxon>
    </lineage>
</organism>
<dbReference type="InterPro" id="IPR038813">
    <property type="entry name" value="FIMP"/>
</dbReference>
<sequence length="104" mass="11731">MRLWYWLSLWVWLAGLAATEAAPSPEGTKVLAPEAESPFFIDTPDFFDYPDSDQARLLAVAQYIGEKPVVFVNSGSNSKLFHRILTGTLVMAFFFLLLQFCTHV</sequence>
<keyword evidence="4" id="KW-1185">Reference proteome</keyword>
<feature type="chain" id="PRO_5004000287" evidence="2">
    <location>
        <begin position="22"/>
        <end position="104"/>
    </location>
</feature>
<proteinExistence type="predicted"/>
<evidence type="ECO:0000256" key="2">
    <source>
        <dbReference type="SAM" id="SignalP"/>
    </source>
</evidence>
<keyword evidence="1" id="KW-0472">Membrane</keyword>
<reference evidence="4" key="1">
    <citation type="submission" date="2012-07" db="EMBL/GenBank/DDBJ databases">
        <title>Genome of the Chinese tree shrew, a rising model animal genetically related to primates.</title>
        <authorList>
            <person name="Zhang G."/>
            <person name="Fan Y."/>
            <person name="Yao Y."/>
            <person name="Huang Z."/>
        </authorList>
    </citation>
    <scope>NUCLEOTIDE SEQUENCE [LARGE SCALE GENOMIC DNA]</scope>
</reference>
<dbReference type="AlphaFoldDB" id="L9KYY5"/>
<protein>
    <submittedName>
        <fullName evidence="3">Uncharacterized protein</fullName>
    </submittedName>
</protein>
<keyword evidence="1" id="KW-1133">Transmembrane helix</keyword>
<dbReference type="GO" id="GO:0007342">
    <property type="term" value="P:fusion of sperm to egg plasma membrane involved in single fertilization"/>
    <property type="evidence" value="ECO:0007669"/>
    <property type="project" value="InterPro"/>
</dbReference>
<dbReference type="EMBL" id="KB320653">
    <property type="protein sequence ID" value="ELW66377.1"/>
    <property type="molecule type" value="Genomic_DNA"/>
</dbReference>
<feature type="transmembrane region" description="Helical" evidence="1">
    <location>
        <begin position="80"/>
        <end position="101"/>
    </location>
</feature>
<feature type="signal peptide" evidence="2">
    <location>
        <begin position="1"/>
        <end position="21"/>
    </location>
</feature>
<dbReference type="eggNOG" id="ENOG502RVJG">
    <property type="taxonomic scope" value="Eukaryota"/>
</dbReference>
<evidence type="ECO:0000313" key="4">
    <source>
        <dbReference type="Proteomes" id="UP000011518"/>
    </source>
</evidence>
<gene>
    <name evidence="3" type="ORF">TREES_T100000520</name>
</gene>
<dbReference type="InParanoid" id="L9KYY5"/>
<keyword evidence="2" id="KW-0732">Signal</keyword>
<keyword evidence="1" id="KW-0812">Transmembrane</keyword>
<dbReference type="PANTHER" id="PTHR38648:SF1">
    <property type="entry name" value="FERTILIZATION-INFLUENCING MEMBRANE PROTEIN"/>
    <property type="match status" value="1"/>
</dbReference>
<dbReference type="Proteomes" id="UP000011518">
    <property type="component" value="Unassembled WGS sequence"/>
</dbReference>
<evidence type="ECO:0000313" key="3">
    <source>
        <dbReference type="EMBL" id="ELW66377.1"/>
    </source>
</evidence>
<reference evidence="4" key="2">
    <citation type="journal article" date="2013" name="Nat. Commun.">
        <title>Genome of the Chinese tree shrew.</title>
        <authorList>
            <person name="Fan Y."/>
            <person name="Huang Z.Y."/>
            <person name="Cao C.C."/>
            <person name="Chen C.S."/>
            <person name="Chen Y.X."/>
            <person name="Fan D.D."/>
            <person name="He J."/>
            <person name="Hou H.L."/>
            <person name="Hu L."/>
            <person name="Hu X.T."/>
            <person name="Jiang X.T."/>
            <person name="Lai R."/>
            <person name="Lang Y.S."/>
            <person name="Liang B."/>
            <person name="Liao S.G."/>
            <person name="Mu D."/>
            <person name="Ma Y.Y."/>
            <person name="Niu Y.Y."/>
            <person name="Sun X.Q."/>
            <person name="Xia J.Q."/>
            <person name="Xiao J."/>
            <person name="Xiong Z.Q."/>
            <person name="Xu L."/>
            <person name="Yang L."/>
            <person name="Zhang Y."/>
            <person name="Zhao W."/>
            <person name="Zhao X.D."/>
            <person name="Zheng Y.T."/>
            <person name="Zhou J.M."/>
            <person name="Zhu Y.B."/>
            <person name="Zhang G.J."/>
            <person name="Wang J."/>
            <person name="Yao Y.G."/>
        </authorList>
    </citation>
    <scope>NUCLEOTIDE SEQUENCE [LARGE SCALE GENOMIC DNA]</scope>
</reference>
<accession>L9KYY5</accession>
<dbReference type="Pfam" id="PF17672">
    <property type="entry name" value="FIMP"/>
    <property type="match status" value="1"/>
</dbReference>
<evidence type="ECO:0000256" key="1">
    <source>
        <dbReference type="SAM" id="Phobius"/>
    </source>
</evidence>
<name>L9KYY5_TUPCH</name>
<dbReference type="FunCoup" id="L9KYY5">
    <property type="interactions" value="1"/>
</dbReference>